<dbReference type="EMBL" id="CP028858">
    <property type="protein sequence ID" value="AWB26571.1"/>
    <property type="molecule type" value="Genomic_DNA"/>
</dbReference>
<keyword evidence="1" id="KW-1133">Transmembrane helix</keyword>
<organism evidence="2 3">
    <name type="scientific">Halococcoides cellulosivorans</name>
    <dbReference type="NCBI Taxonomy" id="1679096"/>
    <lineage>
        <taxon>Archaea</taxon>
        <taxon>Methanobacteriati</taxon>
        <taxon>Methanobacteriota</taxon>
        <taxon>Stenosarchaea group</taxon>
        <taxon>Halobacteria</taxon>
        <taxon>Halobacteriales</taxon>
        <taxon>Haloarculaceae</taxon>
        <taxon>Halococcoides</taxon>
    </lineage>
</organism>
<feature type="transmembrane region" description="Helical" evidence="1">
    <location>
        <begin position="36"/>
        <end position="59"/>
    </location>
</feature>
<evidence type="ECO:0000313" key="3">
    <source>
        <dbReference type="Proteomes" id="UP000244727"/>
    </source>
</evidence>
<dbReference type="KEGG" id="harc:HARCEL1_02005"/>
<gene>
    <name evidence="2" type="ORF">HARCEL1_02005</name>
</gene>
<keyword evidence="1" id="KW-0812">Transmembrane</keyword>
<feature type="transmembrane region" description="Helical" evidence="1">
    <location>
        <begin position="239"/>
        <end position="263"/>
    </location>
</feature>
<feature type="transmembrane region" description="Helical" evidence="1">
    <location>
        <begin position="283"/>
        <end position="303"/>
    </location>
</feature>
<dbReference type="Proteomes" id="UP000244727">
    <property type="component" value="Chromosome"/>
</dbReference>
<proteinExistence type="predicted"/>
<keyword evidence="3" id="KW-1185">Reference proteome</keyword>
<name>A0A2R4WYH2_9EURY</name>
<accession>A0A2R4WYH2</accession>
<evidence type="ECO:0000256" key="1">
    <source>
        <dbReference type="SAM" id="Phobius"/>
    </source>
</evidence>
<protein>
    <submittedName>
        <fullName evidence="2">DUF3267 domain-containing protein</fullName>
    </submittedName>
</protein>
<reference evidence="2 3" key="1">
    <citation type="submission" date="2018-04" db="EMBL/GenBank/DDBJ databases">
        <title>Halococcoides cellulosivorans gen. nov., sp. nov., an extremely halophilic cellulose-utilizing haloarchaeon from hypersaline lakes.</title>
        <authorList>
            <person name="Sorokin D.Y."/>
            <person name="Toshchakov S.V."/>
            <person name="Samarov N.I."/>
            <person name="Korzhenkov A."/>
            <person name="Kublanov I.V."/>
        </authorList>
    </citation>
    <scope>NUCLEOTIDE SEQUENCE [LARGE SCALE GENOMIC DNA]</scope>
    <source>
        <strain evidence="2 3">HArcel1</strain>
    </source>
</reference>
<dbReference type="Pfam" id="PF11667">
    <property type="entry name" value="DUF3267"/>
    <property type="match status" value="1"/>
</dbReference>
<sequence>MSLPAGRFHMGERGMDDRAVDDHEPLIAAYGVSRPLVVQWTVVSVLGVVVSLFGFGLLYHAVNGSAGPIAFVATPETGWWNVGLTVLALATVVVAVVVPHELCHGLAIRAFGGRPRYGLGVAYAVVPYAFATTETRFSRNQFVVIALAPLVVLSALGVPAMLAFEWPWLAVPLAMNAGGAVGDVWMALTILGYPDTVTVRDTTTGLEVYGPGDCERIETAPTAVLWDLLVGIAGATVTLALAGGVVVPIVLTAIGVEAFALGVPETPLLIVEFVRTPDGGVEFAMGSGVFALGIVVGLCYAYVRSRLRS</sequence>
<feature type="transmembrane region" description="Helical" evidence="1">
    <location>
        <begin position="79"/>
        <end position="99"/>
    </location>
</feature>
<evidence type="ECO:0000313" key="2">
    <source>
        <dbReference type="EMBL" id="AWB26571.1"/>
    </source>
</evidence>
<dbReference type="InterPro" id="IPR021683">
    <property type="entry name" value="DUF3267"/>
</dbReference>
<feature type="transmembrane region" description="Helical" evidence="1">
    <location>
        <begin position="142"/>
        <end position="162"/>
    </location>
</feature>
<feature type="transmembrane region" description="Helical" evidence="1">
    <location>
        <begin position="168"/>
        <end position="191"/>
    </location>
</feature>
<keyword evidence="1" id="KW-0472">Membrane</keyword>
<dbReference type="AlphaFoldDB" id="A0A2R4WYH2"/>